<dbReference type="GeneID" id="112904312"/>
<evidence type="ECO:0000256" key="8">
    <source>
        <dbReference type="ARBA" id="ARBA00023273"/>
    </source>
</evidence>
<feature type="coiled-coil region" evidence="10">
    <location>
        <begin position="168"/>
        <end position="216"/>
    </location>
</feature>
<keyword evidence="5" id="KW-0282">Flagellum</keyword>
<organism evidence="11 12">
    <name type="scientific">Agrilus planipennis</name>
    <name type="common">Emerald ash borer</name>
    <name type="synonym">Agrilus marcopoli</name>
    <dbReference type="NCBI Taxonomy" id="224129"/>
    <lineage>
        <taxon>Eukaryota</taxon>
        <taxon>Metazoa</taxon>
        <taxon>Ecdysozoa</taxon>
        <taxon>Arthropoda</taxon>
        <taxon>Hexapoda</taxon>
        <taxon>Insecta</taxon>
        <taxon>Pterygota</taxon>
        <taxon>Neoptera</taxon>
        <taxon>Endopterygota</taxon>
        <taxon>Coleoptera</taxon>
        <taxon>Polyphaga</taxon>
        <taxon>Elateriformia</taxon>
        <taxon>Buprestoidea</taxon>
        <taxon>Buprestidae</taxon>
        <taxon>Agrilinae</taxon>
        <taxon>Agrilus</taxon>
    </lineage>
</organism>
<dbReference type="GO" id="GO:0005737">
    <property type="term" value="C:cytoplasm"/>
    <property type="evidence" value="ECO:0007669"/>
    <property type="project" value="TreeGrafter"/>
</dbReference>
<evidence type="ECO:0000313" key="12">
    <source>
        <dbReference type="RefSeq" id="XP_025829815.1"/>
    </source>
</evidence>
<protein>
    <recommendedName>
        <fullName evidence="3">Dynein regulatory complex protein 9</fullName>
    </recommendedName>
    <alternativeName>
        <fullName evidence="9">IQ domain-containing protein G</fullName>
    </alternativeName>
</protein>
<keyword evidence="10" id="KW-0175">Coiled coil</keyword>
<evidence type="ECO:0000256" key="5">
    <source>
        <dbReference type="ARBA" id="ARBA00022846"/>
    </source>
</evidence>
<evidence type="ECO:0000256" key="7">
    <source>
        <dbReference type="ARBA" id="ARBA00023212"/>
    </source>
</evidence>
<dbReference type="FunCoup" id="A0A7F5QXB0">
    <property type="interactions" value="32"/>
</dbReference>
<dbReference type="InterPro" id="IPR042618">
    <property type="entry name" value="IQCG"/>
</dbReference>
<evidence type="ECO:0000256" key="2">
    <source>
        <dbReference type="ARBA" id="ARBA00008222"/>
    </source>
</evidence>
<dbReference type="GO" id="GO:0044782">
    <property type="term" value="P:cilium organization"/>
    <property type="evidence" value="ECO:0007669"/>
    <property type="project" value="TreeGrafter"/>
</dbReference>
<comment type="subcellular location">
    <subcellularLocation>
        <location evidence="1">Cytoplasm</location>
        <location evidence="1">Cytoskeleton</location>
        <location evidence="1">Flagellum axoneme</location>
    </subcellularLocation>
</comment>
<keyword evidence="11" id="KW-1185">Reference proteome</keyword>
<reference evidence="12" key="1">
    <citation type="submission" date="2025-08" db="UniProtKB">
        <authorList>
            <consortium name="RefSeq"/>
        </authorList>
    </citation>
    <scope>IDENTIFICATION</scope>
    <source>
        <tissue evidence="12">Entire body</tissue>
    </source>
</reference>
<dbReference type="Proteomes" id="UP000192223">
    <property type="component" value="Unplaced"/>
</dbReference>
<keyword evidence="6" id="KW-0969">Cilium</keyword>
<dbReference type="PROSITE" id="PS50096">
    <property type="entry name" value="IQ"/>
    <property type="match status" value="1"/>
</dbReference>
<accession>A0A7F5QXB0</accession>
<dbReference type="InterPro" id="IPR000048">
    <property type="entry name" value="IQ_motif_EF-hand-BS"/>
</dbReference>
<dbReference type="PANTHER" id="PTHR14871:SF1">
    <property type="entry name" value="DYNEIN REGULATORY COMPLEX PROTEIN 9"/>
    <property type="match status" value="1"/>
</dbReference>
<evidence type="ECO:0000256" key="6">
    <source>
        <dbReference type="ARBA" id="ARBA00023069"/>
    </source>
</evidence>
<evidence type="ECO:0000256" key="4">
    <source>
        <dbReference type="ARBA" id="ARBA00022490"/>
    </source>
</evidence>
<keyword evidence="8" id="KW-0966">Cell projection</keyword>
<name>A0A7F5QXB0_AGRPL</name>
<dbReference type="OrthoDB" id="10254713at2759"/>
<evidence type="ECO:0000256" key="10">
    <source>
        <dbReference type="SAM" id="Coils"/>
    </source>
</evidence>
<dbReference type="GO" id="GO:0031514">
    <property type="term" value="C:motile cilium"/>
    <property type="evidence" value="ECO:0007669"/>
    <property type="project" value="TreeGrafter"/>
</dbReference>
<dbReference type="AlphaFoldDB" id="A0A7F5QXB0"/>
<evidence type="ECO:0000256" key="1">
    <source>
        <dbReference type="ARBA" id="ARBA00004611"/>
    </source>
</evidence>
<comment type="similarity">
    <text evidence="2">Belongs to the DRC9 family.</text>
</comment>
<proteinExistence type="inferred from homology"/>
<feature type="coiled-coil region" evidence="10">
    <location>
        <begin position="250"/>
        <end position="327"/>
    </location>
</feature>
<dbReference type="KEGG" id="apln:112904312"/>
<dbReference type="CDD" id="cd23766">
    <property type="entry name" value="IQCG"/>
    <property type="match status" value="1"/>
</dbReference>
<keyword evidence="7" id="KW-0206">Cytoskeleton</keyword>
<evidence type="ECO:0000256" key="9">
    <source>
        <dbReference type="ARBA" id="ARBA00032183"/>
    </source>
</evidence>
<dbReference type="PANTHER" id="PTHR14871">
    <property type="entry name" value="DYNEIN REGULATORY COMPLEX PROTEIN 9"/>
    <property type="match status" value="1"/>
</dbReference>
<evidence type="ECO:0000313" key="11">
    <source>
        <dbReference type="Proteomes" id="UP000192223"/>
    </source>
</evidence>
<sequence>MYGRRGLEIEFDDDEDDDDEPFIVDIQVQDESTTLDVSDDQLQETVDKEDTNLPQILAVAFACVLEDTVDQLGTISNMAGLPRIRKKNEEGKIDETLEELKRHIGSGNIFDPEILAPAEEALQYQKLLKFQKDVHLVRDILEQTINNLATLNNFDCLVDKINEYQTKRVQEKNFLESARENREKLENLQKAFDIEKSEAEREIQEKSEEIGKIKDEIENTIFENGVKMRYVSKWENSRTELNNFIIDTTEENYLNKIKTLNTEIEREKRINKEIETYISQTQEEYEDKILEWMERYDTEIEQLDMDIQVIKEKIESQQLKYAEVKNTYEEHRKFVEKWAAYKEKKRKELERRQAIMEAAIVIQSWWRGIMVRNKLGPYGKKGKKK</sequence>
<keyword evidence="4" id="KW-0963">Cytoplasm</keyword>
<gene>
    <name evidence="12" type="primary">LOC112904312</name>
</gene>
<dbReference type="RefSeq" id="XP_025829815.1">
    <property type="nucleotide sequence ID" value="XM_025974030.1"/>
</dbReference>
<dbReference type="InParanoid" id="A0A7F5QXB0"/>
<evidence type="ECO:0000256" key="3">
    <source>
        <dbReference type="ARBA" id="ARBA00013738"/>
    </source>
</evidence>
<dbReference type="Pfam" id="PF00612">
    <property type="entry name" value="IQ"/>
    <property type="match status" value="1"/>
</dbReference>